<dbReference type="EMBL" id="KY979132">
    <property type="protein sequence ID" value="ASD50422.1"/>
    <property type="molecule type" value="Genomic_DNA"/>
</dbReference>
<accession>A0A218M2Z7</accession>
<proteinExistence type="predicted"/>
<name>A0A218M2Z7_9CAUD</name>
<evidence type="ECO:0000313" key="2">
    <source>
        <dbReference type="Proteomes" id="UP000224101"/>
    </source>
</evidence>
<dbReference type="RefSeq" id="YP_009609741.1">
    <property type="nucleotide sequence ID" value="NC_041997.1"/>
</dbReference>
<dbReference type="InterPro" id="IPR042071">
    <property type="entry name" value="Trans_coact_sf"/>
</dbReference>
<reference evidence="1 2" key="1">
    <citation type="submission" date="2017-08" db="EMBL/GenBank/DDBJ databases">
        <title>Characterization and complete genome sequence of novel bacteriophage infecting the causal agent of bacterial fruit blotch, Acidovorax citrulli.</title>
        <authorList>
            <person name="Midani A.R."/>
            <person name="Park S.-H."/>
            <person name="Choi T.-J."/>
        </authorList>
    </citation>
    <scope>NUCLEOTIDE SEQUENCE [LARGE SCALE GENOMIC DNA]</scope>
</reference>
<sequence length="77" mass="8665">MPSYSEEILSKVIAIAERDRVGLFDACVTYCEEEDLEVEEVVPYLDANAISQLRQSALDLNKVRKCVEVPGNALEFE</sequence>
<protein>
    <submittedName>
        <fullName evidence="1">Uncharacterized protein</fullName>
    </submittedName>
</protein>
<organism evidence="1 2">
    <name type="scientific">Acidovorax phage ACP17</name>
    <dbReference type="NCBI Taxonomy" id="2010329"/>
    <lineage>
        <taxon>Viruses</taxon>
        <taxon>Duplodnaviria</taxon>
        <taxon>Heunggongvirae</taxon>
        <taxon>Uroviricota</taxon>
        <taxon>Caudoviricetes</taxon>
        <taxon>Busanvirus</taxon>
        <taxon>Busanvirus ACP17</taxon>
    </lineage>
</organism>
<dbReference type="Pfam" id="PF16805">
    <property type="entry name" value="Trans_coact"/>
    <property type="match status" value="1"/>
</dbReference>
<dbReference type="KEGG" id="vg:40085826"/>
<dbReference type="GeneID" id="40085826"/>
<evidence type="ECO:0000313" key="1">
    <source>
        <dbReference type="EMBL" id="ASD50422.1"/>
    </source>
</evidence>
<dbReference type="Proteomes" id="UP000224101">
    <property type="component" value="Segment"/>
</dbReference>
<dbReference type="Gene3D" id="1.10.10.2850">
    <property type="entry name" value="Phage late-transcription coactivator-like"/>
    <property type="match status" value="1"/>
</dbReference>
<dbReference type="InterPro" id="IPR031836">
    <property type="entry name" value="Trans_coact"/>
</dbReference>
<keyword evidence="2" id="KW-1185">Reference proteome</keyword>